<accession>A0A2A6BQJ1</accession>
<proteinExistence type="predicted"/>
<accession>A0A8R1Z537</accession>
<feature type="compositionally biased region" description="Basic and acidic residues" evidence="1">
    <location>
        <begin position="76"/>
        <end position="90"/>
    </location>
</feature>
<feature type="compositionally biased region" description="Basic and acidic residues" evidence="1">
    <location>
        <begin position="21"/>
        <end position="44"/>
    </location>
</feature>
<reference evidence="3" key="1">
    <citation type="journal article" date="2008" name="Nat. Genet.">
        <title>The Pristionchus pacificus genome provides a unique perspective on nematode lifestyle and parasitism.</title>
        <authorList>
            <person name="Dieterich C."/>
            <person name="Clifton S.W."/>
            <person name="Schuster L.N."/>
            <person name="Chinwalla A."/>
            <person name="Delehaunty K."/>
            <person name="Dinkelacker I."/>
            <person name="Fulton L."/>
            <person name="Fulton R."/>
            <person name="Godfrey J."/>
            <person name="Minx P."/>
            <person name="Mitreva M."/>
            <person name="Roeseler W."/>
            <person name="Tian H."/>
            <person name="Witte H."/>
            <person name="Yang S.P."/>
            <person name="Wilson R.K."/>
            <person name="Sommer R.J."/>
        </authorList>
    </citation>
    <scope>NUCLEOTIDE SEQUENCE [LARGE SCALE GENOMIC DNA]</scope>
    <source>
        <strain evidence="3">PS312</strain>
    </source>
</reference>
<dbReference type="EnsemblMetazoa" id="PPA44359.1">
    <property type="protein sequence ID" value="PPA44359.1"/>
    <property type="gene ID" value="WBGene00282728"/>
</dbReference>
<organism evidence="2 3">
    <name type="scientific">Pristionchus pacificus</name>
    <name type="common">Parasitic nematode worm</name>
    <dbReference type="NCBI Taxonomy" id="54126"/>
    <lineage>
        <taxon>Eukaryota</taxon>
        <taxon>Metazoa</taxon>
        <taxon>Ecdysozoa</taxon>
        <taxon>Nematoda</taxon>
        <taxon>Chromadorea</taxon>
        <taxon>Rhabditida</taxon>
        <taxon>Rhabditina</taxon>
        <taxon>Diplogasteromorpha</taxon>
        <taxon>Diplogasteroidea</taxon>
        <taxon>Neodiplogasteridae</taxon>
        <taxon>Pristionchus</taxon>
    </lineage>
</organism>
<evidence type="ECO:0000313" key="3">
    <source>
        <dbReference type="Proteomes" id="UP000005239"/>
    </source>
</evidence>
<evidence type="ECO:0000313" key="2">
    <source>
        <dbReference type="EnsemblMetazoa" id="PPA44359.1"/>
    </source>
</evidence>
<name>A0A2A6BQJ1_PRIPA</name>
<gene>
    <name evidence="2" type="primary">WBGene00282728</name>
</gene>
<evidence type="ECO:0000256" key="1">
    <source>
        <dbReference type="SAM" id="MobiDB-lite"/>
    </source>
</evidence>
<sequence length="90" mass="10400">MDQSDHKYGPRKISGRSSASYHEKAAHPQRERSNRSEKENDRKKLMSIKWNEIYNPNKKRDIKALSATPRQSSAAADKRSTERDKEQGSL</sequence>
<dbReference type="AlphaFoldDB" id="A0A2A6BQJ1"/>
<keyword evidence="3" id="KW-1185">Reference proteome</keyword>
<feature type="region of interest" description="Disordered" evidence="1">
    <location>
        <begin position="1"/>
        <end position="90"/>
    </location>
</feature>
<protein>
    <submittedName>
        <fullName evidence="2">Uncharacterized protein</fullName>
    </submittedName>
</protein>
<reference evidence="2" key="2">
    <citation type="submission" date="2022-06" db="UniProtKB">
        <authorList>
            <consortium name="EnsemblMetazoa"/>
        </authorList>
    </citation>
    <scope>IDENTIFICATION</scope>
    <source>
        <strain evidence="2">PS312</strain>
    </source>
</reference>
<dbReference type="Proteomes" id="UP000005239">
    <property type="component" value="Unassembled WGS sequence"/>
</dbReference>